<keyword evidence="2" id="KW-1185">Reference proteome</keyword>
<evidence type="ECO:0000313" key="1">
    <source>
        <dbReference type="EMBL" id="CAH1277650.1"/>
    </source>
</evidence>
<comment type="caution">
    <text evidence="1">The sequence shown here is derived from an EMBL/GenBank/DDBJ whole genome shotgun (WGS) entry which is preliminary data.</text>
</comment>
<reference evidence="1" key="1">
    <citation type="submission" date="2022-01" db="EMBL/GenBank/DDBJ databases">
        <authorList>
            <person name="Braso-Vives M."/>
        </authorList>
    </citation>
    <scope>NUCLEOTIDE SEQUENCE</scope>
</reference>
<dbReference type="Proteomes" id="UP000838412">
    <property type="component" value="Unassembled WGS sequence"/>
</dbReference>
<organism evidence="1 2">
    <name type="scientific">Branchiostoma lanceolatum</name>
    <name type="common">Common lancelet</name>
    <name type="synonym">Amphioxus lanceolatum</name>
    <dbReference type="NCBI Taxonomy" id="7740"/>
    <lineage>
        <taxon>Eukaryota</taxon>
        <taxon>Metazoa</taxon>
        <taxon>Chordata</taxon>
        <taxon>Cephalochordata</taxon>
        <taxon>Leptocardii</taxon>
        <taxon>Amphioxiformes</taxon>
        <taxon>Branchiostomatidae</taxon>
        <taxon>Branchiostoma</taxon>
    </lineage>
</organism>
<proteinExistence type="predicted"/>
<evidence type="ECO:0000313" key="2">
    <source>
        <dbReference type="Proteomes" id="UP000838412"/>
    </source>
</evidence>
<dbReference type="EMBL" id="CAKMNS010000435">
    <property type="protein sequence ID" value="CAH1277650.1"/>
    <property type="molecule type" value="Genomic_DNA"/>
</dbReference>
<gene>
    <name evidence="1" type="primary">Hypp9744</name>
    <name evidence="1" type="ORF">BLAG_LOCUS26384</name>
</gene>
<feature type="non-terminal residue" evidence="1">
    <location>
        <position position="1"/>
    </location>
</feature>
<accession>A0A8S4MPN3</accession>
<dbReference type="OrthoDB" id="5988509at2759"/>
<dbReference type="AlphaFoldDB" id="A0A8S4MPN3"/>
<sequence length="101" mass="11045">VTSRLAVIPFIETDEIRAATRDNNLSDALEEAKAEAPRAIASLISLGKVFLQEDEHASLNDIETRLAAMFPPGLLRTAQAYSLVVWFTQEVGVIICVMCVV</sequence>
<name>A0A8S4MPN3_BRALA</name>
<protein>
    <submittedName>
        <fullName evidence="1">Hypp9744 protein</fullName>
    </submittedName>
</protein>